<evidence type="ECO:0000256" key="5">
    <source>
        <dbReference type="ARBA" id="ARBA00023004"/>
    </source>
</evidence>
<evidence type="ECO:0000256" key="6">
    <source>
        <dbReference type="ARBA" id="ARBA00023014"/>
    </source>
</evidence>
<dbReference type="PATRIC" id="fig|1348334.3.peg.5467"/>
<comment type="cofactor">
    <cofactor evidence="1">
        <name>Fe cation</name>
        <dbReference type="ChEBI" id="CHEBI:24875"/>
    </cofactor>
</comment>
<dbReference type="Gene3D" id="2.102.10.10">
    <property type="entry name" value="Rieske [2Fe-2S] iron-sulphur domain"/>
    <property type="match status" value="1"/>
</dbReference>
<keyword evidence="4" id="KW-0560">Oxidoreductase</keyword>
<keyword evidence="6" id="KW-0411">Iron-sulfur</keyword>
<dbReference type="Pfam" id="PF00355">
    <property type="entry name" value="Rieske"/>
    <property type="match status" value="1"/>
</dbReference>
<protein>
    <recommendedName>
        <fullName evidence="8">Rieske-type oxygenase</fullName>
    </recommendedName>
</protein>
<dbReference type="PANTHER" id="PTHR21266:SF60">
    <property type="entry name" value="3-KETOSTEROID-9-ALPHA-MONOOXYGENASE, OXYGENASE COMPONENT"/>
    <property type="match status" value="1"/>
</dbReference>
<keyword evidence="2" id="KW-0001">2Fe-2S</keyword>
<dbReference type="EMBL" id="AUZM01000102">
    <property type="protein sequence ID" value="ERT04368.1"/>
    <property type="molecule type" value="Genomic_DNA"/>
</dbReference>
<dbReference type="InterPro" id="IPR036922">
    <property type="entry name" value="Rieske_2Fe-2S_sf"/>
</dbReference>
<dbReference type="OrthoDB" id="477744at2"/>
<evidence type="ECO:0000313" key="12">
    <source>
        <dbReference type="Proteomes" id="UP000017127"/>
    </source>
</evidence>
<reference evidence="11 12" key="1">
    <citation type="journal article" date="2013" name="Front. Microbiol.">
        <title>Comparative genomic analyses of the cyanobacterium, Lyngbya aestuarii BL J, a powerful hydrogen producer.</title>
        <authorList>
            <person name="Kothari A."/>
            <person name="Vaughn M."/>
            <person name="Garcia-Pichel F."/>
        </authorList>
    </citation>
    <scope>NUCLEOTIDE SEQUENCE [LARGE SCALE GENOMIC DNA]</scope>
    <source>
        <strain evidence="11 12">BL J</strain>
    </source>
</reference>
<evidence type="ECO:0000256" key="4">
    <source>
        <dbReference type="ARBA" id="ARBA00023002"/>
    </source>
</evidence>
<evidence type="ECO:0000256" key="7">
    <source>
        <dbReference type="ARBA" id="ARBA00023221"/>
    </source>
</evidence>
<evidence type="ECO:0000256" key="8">
    <source>
        <dbReference type="ARBA" id="ARBA00030944"/>
    </source>
</evidence>
<dbReference type="InterPro" id="IPR045605">
    <property type="entry name" value="KshA-like_C"/>
</dbReference>
<comment type="subunit">
    <text evidence="9">Homotrimer. The two-component system 3-ketosteroid-9-alpha-monooxygenase is composed of an oxygenase component KshA and a reductase component KshB.</text>
</comment>
<accession>U7Q9A0</accession>
<name>U7Q9A0_9CYAN</name>
<evidence type="ECO:0000256" key="2">
    <source>
        <dbReference type="ARBA" id="ARBA00022714"/>
    </source>
</evidence>
<sequence length="337" mass="38400">MNSSHLLSPFPNSWFRIATSDELPAKGVLPLRYFGQDFVLFRAEDGTPHLLDAHCPHLGAHLGYGGTVEGETIRCPFHGWQWNCQGDCVKIPYTDKSPQTQIKSWPVRELNGLIFMYYHHQAQEPDWEIPQVPECYSSEWTPLRSVQRWKVKTNLVQYLENSVDVSHLYSLHRQTFDDAISDGIEIDGPTLTHRITQKYNLSAMLVGKLVGEADGSVKTTYYGPGYDVSYYWTKGLIQFGLFTIFTGTPIDEDYLDVQIFSCVKKVLPPPLNLLLAAFVKQDVEVTFKQDIDILEHRISPTHPILFEEDGPIKPSLRWVSQFYSSDTADQNNLAVKS</sequence>
<proteinExistence type="predicted"/>
<evidence type="ECO:0000313" key="11">
    <source>
        <dbReference type="EMBL" id="ERT04368.1"/>
    </source>
</evidence>
<dbReference type="GO" id="GO:0051537">
    <property type="term" value="F:2 iron, 2 sulfur cluster binding"/>
    <property type="evidence" value="ECO:0007669"/>
    <property type="project" value="UniProtKB-KW"/>
</dbReference>
<gene>
    <name evidence="11" type="ORF">M595_5693</name>
</gene>
<dbReference type="Gene3D" id="3.90.380.10">
    <property type="entry name" value="Naphthalene 1,2-dioxygenase Alpha Subunit, Chain A, domain 1"/>
    <property type="match status" value="1"/>
</dbReference>
<keyword evidence="7" id="KW-0753">Steroid metabolism</keyword>
<organism evidence="11 12">
    <name type="scientific">Lyngbya aestuarii BL J</name>
    <dbReference type="NCBI Taxonomy" id="1348334"/>
    <lineage>
        <taxon>Bacteria</taxon>
        <taxon>Bacillati</taxon>
        <taxon>Cyanobacteriota</taxon>
        <taxon>Cyanophyceae</taxon>
        <taxon>Oscillatoriophycideae</taxon>
        <taxon>Oscillatoriales</taxon>
        <taxon>Microcoleaceae</taxon>
        <taxon>Lyngbya</taxon>
    </lineage>
</organism>
<dbReference type="PANTHER" id="PTHR21266">
    <property type="entry name" value="IRON-SULFUR DOMAIN CONTAINING PROTEIN"/>
    <property type="match status" value="1"/>
</dbReference>
<dbReference type="GO" id="GO:0005737">
    <property type="term" value="C:cytoplasm"/>
    <property type="evidence" value="ECO:0007669"/>
    <property type="project" value="TreeGrafter"/>
</dbReference>
<evidence type="ECO:0000256" key="3">
    <source>
        <dbReference type="ARBA" id="ARBA00022723"/>
    </source>
</evidence>
<dbReference type="GO" id="GO:0008203">
    <property type="term" value="P:cholesterol metabolic process"/>
    <property type="evidence" value="ECO:0007669"/>
    <property type="project" value="InterPro"/>
</dbReference>
<dbReference type="Proteomes" id="UP000017127">
    <property type="component" value="Unassembled WGS sequence"/>
</dbReference>
<dbReference type="AlphaFoldDB" id="U7Q9A0"/>
<dbReference type="Pfam" id="PF19298">
    <property type="entry name" value="KshA_C"/>
    <property type="match status" value="1"/>
</dbReference>
<evidence type="ECO:0000256" key="1">
    <source>
        <dbReference type="ARBA" id="ARBA00001962"/>
    </source>
</evidence>
<evidence type="ECO:0000259" key="10">
    <source>
        <dbReference type="PROSITE" id="PS51296"/>
    </source>
</evidence>
<keyword evidence="3" id="KW-0479">Metal-binding</keyword>
<dbReference type="SUPFAM" id="SSF50022">
    <property type="entry name" value="ISP domain"/>
    <property type="match status" value="1"/>
</dbReference>
<dbReference type="GO" id="GO:0004497">
    <property type="term" value="F:monooxygenase activity"/>
    <property type="evidence" value="ECO:0007669"/>
    <property type="project" value="UniProtKB-ARBA"/>
</dbReference>
<dbReference type="GO" id="GO:0046872">
    <property type="term" value="F:metal ion binding"/>
    <property type="evidence" value="ECO:0007669"/>
    <property type="project" value="UniProtKB-KW"/>
</dbReference>
<evidence type="ECO:0000256" key="9">
    <source>
        <dbReference type="ARBA" id="ARBA00046982"/>
    </source>
</evidence>
<keyword evidence="12" id="KW-1185">Reference proteome</keyword>
<dbReference type="InterPro" id="IPR017941">
    <property type="entry name" value="Rieske_2Fe-2S"/>
</dbReference>
<keyword evidence="5" id="KW-0408">Iron</keyword>
<dbReference type="InterPro" id="IPR050584">
    <property type="entry name" value="Cholesterol_7-desaturase"/>
</dbReference>
<dbReference type="SUPFAM" id="SSF55961">
    <property type="entry name" value="Bet v1-like"/>
    <property type="match status" value="1"/>
</dbReference>
<dbReference type="CDD" id="cd03469">
    <property type="entry name" value="Rieske_RO_Alpha_N"/>
    <property type="match status" value="1"/>
</dbReference>
<comment type="caution">
    <text evidence="11">The sequence shown here is derived from an EMBL/GenBank/DDBJ whole genome shotgun (WGS) entry which is preliminary data.</text>
</comment>
<feature type="domain" description="Rieske" evidence="10">
    <location>
        <begin position="14"/>
        <end position="116"/>
    </location>
</feature>
<keyword evidence="7" id="KW-0443">Lipid metabolism</keyword>
<dbReference type="RefSeq" id="WP_023069365.1">
    <property type="nucleotide sequence ID" value="NZ_AUZM01000102.1"/>
</dbReference>
<dbReference type="PROSITE" id="PS51296">
    <property type="entry name" value="RIESKE"/>
    <property type="match status" value="1"/>
</dbReference>
<dbReference type="GO" id="GO:0016705">
    <property type="term" value="F:oxidoreductase activity, acting on paired donors, with incorporation or reduction of molecular oxygen"/>
    <property type="evidence" value="ECO:0007669"/>
    <property type="project" value="UniProtKB-ARBA"/>
</dbReference>